<dbReference type="EMBL" id="BARW01037730">
    <property type="protein sequence ID" value="GAJ17674.1"/>
    <property type="molecule type" value="Genomic_DNA"/>
</dbReference>
<gene>
    <name evidence="1" type="ORF">S12H4_58162</name>
</gene>
<protein>
    <recommendedName>
        <fullName evidence="2">Glycosyl transferase family 1 domain-containing protein</fullName>
    </recommendedName>
</protein>
<accession>X1UJH2</accession>
<name>X1UJH2_9ZZZZ</name>
<comment type="caution">
    <text evidence="1">The sequence shown here is derived from an EMBL/GenBank/DDBJ whole genome shotgun (WGS) entry which is preliminary data.</text>
</comment>
<reference evidence="1" key="1">
    <citation type="journal article" date="2014" name="Front. Microbiol.">
        <title>High frequency of phylogenetically diverse reductive dehalogenase-homologous genes in deep subseafloor sedimentary metagenomes.</title>
        <authorList>
            <person name="Kawai M."/>
            <person name="Futagami T."/>
            <person name="Toyoda A."/>
            <person name="Takaki Y."/>
            <person name="Nishi S."/>
            <person name="Hori S."/>
            <person name="Arai W."/>
            <person name="Tsubouchi T."/>
            <person name="Morono Y."/>
            <person name="Uchiyama I."/>
            <person name="Ito T."/>
            <person name="Fujiyama A."/>
            <person name="Inagaki F."/>
            <person name="Takami H."/>
        </authorList>
    </citation>
    <scope>NUCLEOTIDE SEQUENCE</scope>
    <source>
        <strain evidence="1">Expedition CK06-06</strain>
    </source>
</reference>
<feature type="non-terminal residue" evidence="1">
    <location>
        <position position="1"/>
    </location>
</feature>
<dbReference type="AlphaFoldDB" id="X1UJH2"/>
<evidence type="ECO:0008006" key="2">
    <source>
        <dbReference type="Google" id="ProtNLM"/>
    </source>
</evidence>
<sequence length="73" mass="9107">IFPSFYEVMKDFEGITFYEPENKRKFIDEIENILQNPNALKFQDRFDKLNMYSWQTRANKLLNFYFQFFKLDM</sequence>
<proteinExistence type="predicted"/>
<organism evidence="1">
    <name type="scientific">marine sediment metagenome</name>
    <dbReference type="NCBI Taxonomy" id="412755"/>
    <lineage>
        <taxon>unclassified sequences</taxon>
        <taxon>metagenomes</taxon>
        <taxon>ecological metagenomes</taxon>
    </lineage>
</organism>
<evidence type="ECO:0000313" key="1">
    <source>
        <dbReference type="EMBL" id="GAJ17674.1"/>
    </source>
</evidence>